<gene>
    <name evidence="3" type="primary">106088039</name>
</gene>
<dbReference type="VEuPathDB" id="VectorBase:SCAU003101"/>
<sequence length="406" mass="46170">MLIMLKLCNFGTIYLWIFVLKVLQACDGQRIQENEGNVVDEGGRKELTAMLSPYQRLHYTDDLLHERDGVWWQIPAKYKQHPVVYESLTFAPLPTTTTTATTTGSSGVSGKTPSNDISFENSKDFDLYQMAKLVANADKRTSHQLRHRFPLLTFLTPPANILYEKDNERSPPDKYAKDKTKRTLWLNELHEIDNGGNTIDPVAADHATNLLKKLIFPLPSLSKSNGYPLNDMVVASNSNNGPGNENLNDFYDMKHAMYTNYRNTPIGDESGMASLNTQQKRNGPPRDKKPKPETITPYLPAISAGSMVNLGKFFRDLSKNVQFSEKYQWSADDQKLLEGDPHFGNLQHHFSEPEVTTDRTGEWIKAIRFYRPSQKIRSLVEMNPHGQWAHGSNFIDPNYMWMGLGK</sequence>
<proteinExistence type="predicted"/>
<feature type="compositionally biased region" description="Polar residues" evidence="1">
    <location>
        <begin position="104"/>
        <end position="115"/>
    </location>
</feature>
<keyword evidence="2" id="KW-0732">Signal</keyword>
<evidence type="ECO:0000313" key="4">
    <source>
        <dbReference type="Proteomes" id="UP000095300"/>
    </source>
</evidence>
<feature type="signal peptide" evidence="2">
    <location>
        <begin position="1"/>
        <end position="28"/>
    </location>
</feature>
<dbReference type="Proteomes" id="UP000095300">
    <property type="component" value="Unassembled WGS sequence"/>
</dbReference>
<feature type="region of interest" description="Disordered" evidence="1">
    <location>
        <begin position="96"/>
        <end position="115"/>
    </location>
</feature>
<accession>A0A1I8NY40</accession>
<feature type="chain" id="PRO_5009325676" evidence="2">
    <location>
        <begin position="29"/>
        <end position="406"/>
    </location>
</feature>
<keyword evidence="4" id="KW-1185">Reference proteome</keyword>
<dbReference type="OrthoDB" id="7477138at2759"/>
<evidence type="ECO:0000256" key="2">
    <source>
        <dbReference type="SAM" id="SignalP"/>
    </source>
</evidence>
<evidence type="ECO:0000313" key="3">
    <source>
        <dbReference type="EnsemblMetazoa" id="SCAU003101-PA"/>
    </source>
</evidence>
<dbReference type="KEGG" id="scac:106088039"/>
<organism evidence="3 4">
    <name type="scientific">Stomoxys calcitrans</name>
    <name type="common">Stable fly</name>
    <name type="synonym">Conops calcitrans</name>
    <dbReference type="NCBI Taxonomy" id="35570"/>
    <lineage>
        <taxon>Eukaryota</taxon>
        <taxon>Metazoa</taxon>
        <taxon>Ecdysozoa</taxon>
        <taxon>Arthropoda</taxon>
        <taxon>Hexapoda</taxon>
        <taxon>Insecta</taxon>
        <taxon>Pterygota</taxon>
        <taxon>Neoptera</taxon>
        <taxon>Endopterygota</taxon>
        <taxon>Diptera</taxon>
        <taxon>Brachycera</taxon>
        <taxon>Muscomorpha</taxon>
        <taxon>Muscoidea</taxon>
        <taxon>Muscidae</taxon>
        <taxon>Stomoxys</taxon>
    </lineage>
</organism>
<dbReference type="AlphaFoldDB" id="A0A1I8NY40"/>
<protein>
    <submittedName>
        <fullName evidence="3">Uncharacterized protein</fullName>
    </submittedName>
</protein>
<dbReference type="EnsemblMetazoa" id="SCAU003101-RA">
    <property type="protein sequence ID" value="SCAU003101-PA"/>
    <property type="gene ID" value="SCAU003101"/>
</dbReference>
<name>A0A1I8NY40_STOCA</name>
<reference evidence="3" key="1">
    <citation type="submission" date="2020-05" db="UniProtKB">
        <authorList>
            <consortium name="EnsemblMetazoa"/>
        </authorList>
    </citation>
    <scope>IDENTIFICATION</scope>
    <source>
        <strain evidence="3">USDA</strain>
    </source>
</reference>
<evidence type="ECO:0000256" key="1">
    <source>
        <dbReference type="SAM" id="MobiDB-lite"/>
    </source>
</evidence>
<feature type="region of interest" description="Disordered" evidence="1">
    <location>
        <begin position="262"/>
        <end position="294"/>
    </location>
</feature>